<name>D1CHZ6_THET1</name>
<dbReference type="eggNOG" id="COG1653">
    <property type="taxonomic scope" value="Bacteria"/>
</dbReference>
<dbReference type="Gene3D" id="3.40.190.10">
    <property type="entry name" value="Periplasmic binding protein-like II"/>
    <property type="match status" value="1"/>
</dbReference>
<dbReference type="AlphaFoldDB" id="D1CHZ6"/>
<evidence type="ECO:0000256" key="2">
    <source>
        <dbReference type="ARBA" id="ARBA00022448"/>
    </source>
</evidence>
<sequence>MQDEGLFQNGAVMSRRQMLRLAAGAAASLALAACGGRQMGPGSAQGTPGASPTQAVVEQPPKEGAITIIATSQMPINTWKTALKEAQERYPDIRLKVTQTSIQGGWSAYADKIITQIAGGEQLDVIMIAIEGLALLSSKRVLRPLDEFIQADSEAYDTLHNDIHKTLREMMQYEGKQMEFPFSWNNMVIYYNTKIFQEEGLKPPSPDWTWNDFLGVCKQVANVRGTAKDRYAYSFWGAGMFGMCAWYFNNDTSSLTDDWQDSNMLDPKVAETLQFLVDLIRKHRVAPNPAGWDENAQFHAGHLVMRTCGRWCIGASLAEKFTSYDLQYQPHKSGPYKTVVGTDGWGIATMSQHPNEAWKAVKVLSGKTASRAMVELGGNIPALRSVAEEPAFREYGPENTEIFYESLDYARTVPSPPNFNIIEPILDRHYSTIWNGQKTVQEAVKLAHQELQAEMDKLKEESRSWRVFAASTTRTCPCQEARAQ</sequence>
<dbReference type="InterPro" id="IPR006059">
    <property type="entry name" value="SBP"/>
</dbReference>
<dbReference type="PROSITE" id="PS51318">
    <property type="entry name" value="TAT"/>
    <property type="match status" value="1"/>
</dbReference>
<dbReference type="CDD" id="cd13585">
    <property type="entry name" value="PBP2_TMBP_like"/>
    <property type="match status" value="1"/>
</dbReference>
<reference evidence="6" key="1">
    <citation type="journal article" date="2010" name="Stand. Genomic Sci.">
        <title>Complete genome sequence of 'Thermobaculum terrenum' type strain (YNP1).</title>
        <authorList>
            <person name="Kiss H."/>
            <person name="Cleland D."/>
            <person name="Lapidus A."/>
            <person name="Lucas S."/>
            <person name="Glavina Del Rio T."/>
            <person name="Nolan M."/>
            <person name="Tice H."/>
            <person name="Han C."/>
            <person name="Goodwin L."/>
            <person name="Pitluck S."/>
            <person name="Liolios K."/>
            <person name="Ivanova N."/>
            <person name="Mavromatis K."/>
            <person name="Ovchinnikova G."/>
            <person name="Pati A."/>
            <person name="Chen A."/>
            <person name="Palaniappan K."/>
            <person name="Land M."/>
            <person name="Hauser L."/>
            <person name="Chang Y."/>
            <person name="Jeffries C."/>
            <person name="Lu M."/>
            <person name="Brettin T."/>
            <person name="Detter J."/>
            <person name="Goker M."/>
            <person name="Tindall B."/>
            <person name="Beck B."/>
            <person name="McDermott T."/>
            <person name="Woyke T."/>
            <person name="Bristow J."/>
            <person name="Eisen J."/>
            <person name="Markowitz V."/>
            <person name="Hugenholtz P."/>
            <person name="Kyrpides N."/>
            <person name="Klenk H."/>
            <person name="Cheng J."/>
        </authorList>
    </citation>
    <scope>NUCLEOTIDE SEQUENCE [LARGE SCALE GENOMIC DNA]</scope>
    <source>
        <strain evidence="6">ATCC BAA-798 / YNP1</strain>
    </source>
</reference>
<dbReference type="PROSITE" id="PS01037">
    <property type="entry name" value="SBP_BACTERIAL_1"/>
    <property type="match status" value="1"/>
</dbReference>
<keyword evidence="2" id="KW-0813">Transport</keyword>
<protein>
    <submittedName>
        <fullName evidence="5">Extracellular solute-binding protein family 1</fullName>
    </submittedName>
</protein>
<gene>
    <name evidence="5" type="ordered locus">Tter_2474</name>
</gene>
<dbReference type="EMBL" id="CP001826">
    <property type="protein sequence ID" value="ACZ43367.1"/>
    <property type="molecule type" value="Genomic_DNA"/>
</dbReference>
<evidence type="ECO:0000256" key="4">
    <source>
        <dbReference type="SAM" id="SignalP"/>
    </source>
</evidence>
<dbReference type="RefSeq" id="WP_012876398.1">
    <property type="nucleotide sequence ID" value="NC_013526.1"/>
</dbReference>
<dbReference type="InterPro" id="IPR050490">
    <property type="entry name" value="Bact_solute-bd_prot1"/>
</dbReference>
<evidence type="ECO:0000313" key="5">
    <source>
        <dbReference type="EMBL" id="ACZ43367.1"/>
    </source>
</evidence>
<dbReference type="InterPro" id="IPR006311">
    <property type="entry name" value="TAT_signal"/>
</dbReference>
<dbReference type="PANTHER" id="PTHR43649:SF30">
    <property type="entry name" value="ABC TRANSPORTER SUBSTRATE-BINDING PROTEIN"/>
    <property type="match status" value="1"/>
</dbReference>
<evidence type="ECO:0000256" key="1">
    <source>
        <dbReference type="ARBA" id="ARBA00008520"/>
    </source>
</evidence>
<proteinExistence type="inferred from homology"/>
<dbReference type="HOGENOM" id="CLU_031285_10_5_0"/>
<feature type="signal peptide" evidence="4">
    <location>
        <begin position="1"/>
        <end position="32"/>
    </location>
</feature>
<keyword evidence="3 4" id="KW-0732">Signal</keyword>
<dbReference type="Proteomes" id="UP000000323">
    <property type="component" value="Chromosome 2"/>
</dbReference>
<evidence type="ECO:0000313" key="6">
    <source>
        <dbReference type="Proteomes" id="UP000000323"/>
    </source>
</evidence>
<dbReference type="KEGG" id="ttr:Tter_2474"/>
<dbReference type="STRING" id="525904.Tter_2474"/>
<comment type="similarity">
    <text evidence="1">Belongs to the bacterial solute-binding protein 1 family.</text>
</comment>
<organism evidence="5 6">
    <name type="scientific">Thermobaculum terrenum (strain ATCC BAA-798 / CCMEE 7001 / YNP1)</name>
    <dbReference type="NCBI Taxonomy" id="525904"/>
    <lineage>
        <taxon>Bacteria</taxon>
        <taxon>Bacillati</taxon>
        <taxon>Chloroflexota</taxon>
        <taxon>Chloroflexia</taxon>
        <taxon>Candidatus Thermobaculales</taxon>
        <taxon>Candidatus Thermobaculaceae</taxon>
        <taxon>Thermobaculum</taxon>
    </lineage>
</organism>
<dbReference type="SUPFAM" id="SSF53850">
    <property type="entry name" value="Periplasmic binding protein-like II"/>
    <property type="match status" value="1"/>
</dbReference>
<dbReference type="Pfam" id="PF13416">
    <property type="entry name" value="SBP_bac_8"/>
    <property type="match status" value="1"/>
</dbReference>
<accession>D1CHZ6</accession>
<keyword evidence="6" id="KW-1185">Reference proteome</keyword>
<dbReference type="GO" id="GO:0055085">
    <property type="term" value="P:transmembrane transport"/>
    <property type="evidence" value="ECO:0007669"/>
    <property type="project" value="InterPro"/>
</dbReference>
<dbReference type="PANTHER" id="PTHR43649">
    <property type="entry name" value="ARABINOSE-BINDING PROTEIN-RELATED"/>
    <property type="match status" value="1"/>
</dbReference>
<feature type="chain" id="PRO_5003021686" evidence="4">
    <location>
        <begin position="33"/>
        <end position="484"/>
    </location>
</feature>
<dbReference type="InterPro" id="IPR006061">
    <property type="entry name" value="SBP_1_CS"/>
</dbReference>
<evidence type="ECO:0000256" key="3">
    <source>
        <dbReference type="ARBA" id="ARBA00022729"/>
    </source>
</evidence>